<feature type="transmembrane region" description="Helical" evidence="15">
    <location>
        <begin position="308"/>
        <end position="333"/>
    </location>
</feature>
<dbReference type="SUPFAM" id="SSF53187">
    <property type="entry name" value="Zn-dependent exopeptidases"/>
    <property type="match status" value="1"/>
</dbReference>
<dbReference type="PANTHER" id="PTHR11705">
    <property type="entry name" value="PROTEASE FAMILY M14 CARBOXYPEPTIDASE A,B"/>
    <property type="match status" value="1"/>
</dbReference>
<dbReference type="GO" id="GO:0005615">
    <property type="term" value="C:extracellular space"/>
    <property type="evidence" value="ECO:0007669"/>
    <property type="project" value="TreeGrafter"/>
</dbReference>
<evidence type="ECO:0000256" key="3">
    <source>
        <dbReference type="ARBA" id="ARBA00005988"/>
    </source>
</evidence>
<dbReference type="AlphaFoldDB" id="A0AAV4J1Y3"/>
<dbReference type="GO" id="GO:0006508">
    <property type="term" value="P:proteolysis"/>
    <property type="evidence" value="ECO:0007669"/>
    <property type="project" value="UniProtKB-KW"/>
</dbReference>
<evidence type="ECO:0000259" key="16">
    <source>
        <dbReference type="PROSITE" id="PS52035"/>
    </source>
</evidence>
<evidence type="ECO:0000256" key="13">
    <source>
        <dbReference type="ARBA" id="ARBA00023157"/>
    </source>
</evidence>
<dbReference type="PANTHER" id="PTHR11705:SF143">
    <property type="entry name" value="SLL0236 PROTEIN"/>
    <property type="match status" value="1"/>
</dbReference>
<keyword evidence="6" id="KW-0479">Metal-binding</keyword>
<dbReference type="GO" id="GO:0008270">
    <property type="term" value="F:zinc ion binding"/>
    <property type="evidence" value="ECO:0007669"/>
    <property type="project" value="InterPro"/>
</dbReference>
<keyword evidence="15" id="KW-0812">Transmembrane</keyword>
<protein>
    <submittedName>
        <fullName evidence="17">Carboxypeptidase</fullName>
    </submittedName>
</protein>
<dbReference type="Pfam" id="PF02244">
    <property type="entry name" value="Propep_M14"/>
    <property type="match status" value="1"/>
</dbReference>
<keyword evidence="7" id="KW-0732">Signal</keyword>
<keyword evidence="13" id="KW-1015">Disulfide bond</keyword>
<dbReference type="Gene3D" id="3.30.70.340">
    <property type="entry name" value="Metallocarboxypeptidase-like"/>
    <property type="match status" value="1"/>
</dbReference>
<dbReference type="PROSITE" id="PS52035">
    <property type="entry name" value="PEPTIDASE_M14"/>
    <property type="match status" value="1"/>
</dbReference>
<feature type="domain" description="Peptidase M14" evidence="16">
    <location>
        <begin position="155"/>
        <end position="334"/>
    </location>
</feature>
<gene>
    <name evidence="17" type="ORF">ElyMa_004964500</name>
</gene>
<accession>A0AAV4J1Y3</accession>
<evidence type="ECO:0000256" key="7">
    <source>
        <dbReference type="ARBA" id="ARBA00022729"/>
    </source>
</evidence>
<comment type="cofactor">
    <cofactor evidence="1">
        <name>Zn(2+)</name>
        <dbReference type="ChEBI" id="CHEBI:29105"/>
    </cofactor>
</comment>
<sequence>MPRICNNNSGVPSSLPVFTFLLHSLCFASVSRAVLVAVVASLLAQVCSTEGAKHDPNRSQVVRITATSDADVKFVKQLRHKFNLDAWRELHQVNTTGDFFVPSHLARGMRHFLKLHGIPFTVLIRDTDRFISKYERQEATQRQRRSVTEDRYRYKFLTYNQMNSFLTNVQYKAKRANVHIGFIGRSFEGRDVPYVKITSTRNPTPKEIIFIDGGIHSREWISPAMALEIIHRLALNTEQDPQVDQLLDIYNFIVVPLVNPDGYAYTFLLGVFCHIMKHGMPGQAVTTLIHTYQWRHPGFIHNSQHVTFVATIISITRIVIVTICTMSIVIIILH</sequence>
<dbReference type="Proteomes" id="UP000762676">
    <property type="component" value="Unassembled WGS sequence"/>
</dbReference>
<comment type="caution">
    <text evidence="14">Lacks conserved residue(s) required for the propagation of feature annotation.</text>
</comment>
<keyword evidence="15" id="KW-1133">Transmembrane helix</keyword>
<evidence type="ECO:0000256" key="12">
    <source>
        <dbReference type="ARBA" id="ARBA00023145"/>
    </source>
</evidence>
<dbReference type="InterPro" id="IPR036990">
    <property type="entry name" value="M14A-like_propep"/>
</dbReference>
<evidence type="ECO:0000256" key="9">
    <source>
        <dbReference type="ARBA" id="ARBA00022833"/>
    </source>
</evidence>
<dbReference type="InterPro" id="IPR003146">
    <property type="entry name" value="M14A_act_pep"/>
</dbReference>
<evidence type="ECO:0000256" key="5">
    <source>
        <dbReference type="ARBA" id="ARBA00022670"/>
    </source>
</evidence>
<reference evidence="17 18" key="1">
    <citation type="journal article" date="2021" name="Elife">
        <title>Chloroplast acquisition without the gene transfer in kleptoplastic sea slugs, Plakobranchus ocellatus.</title>
        <authorList>
            <person name="Maeda T."/>
            <person name="Takahashi S."/>
            <person name="Yoshida T."/>
            <person name="Shimamura S."/>
            <person name="Takaki Y."/>
            <person name="Nagai Y."/>
            <person name="Toyoda A."/>
            <person name="Suzuki Y."/>
            <person name="Arimoto A."/>
            <person name="Ishii H."/>
            <person name="Satoh N."/>
            <person name="Nishiyama T."/>
            <person name="Hasebe M."/>
            <person name="Maruyama T."/>
            <person name="Minagawa J."/>
            <person name="Obokata J."/>
            <person name="Shigenobu S."/>
        </authorList>
    </citation>
    <scope>NUCLEOTIDE SEQUENCE [LARGE SCALE GENOMIC DNA]</scope>
</reference>
<evidence type="ECO:0000256" key="14">
    <source>
        <dbReference type="PROSITE-ProRule" id="PRU01379"/>
    </source>
</evidence>
<evidence type="ECO:0000256" key="15">
    <source>
        <dbReference type="SAM" id="Phobius"/>
    </source>
</evidence>
<keyword evidence="8" id="KW-0378">Hydrolase</keyword>
<organism evidence="17 18">
    <name type="scientific">Elysia marginata</name>
    <dbReference type="NCBI Taxonomy" id="1093978"/>
    <lineage>
        <taxon>Eukaryota</taxon>
        <taxon>Metazoa</taxon>
        <taxon>Spiralia</taxon>
        <taxon>Lophotrochozoa</taxon>
        <taxon>Mollusca</taxon>
        <taxon>Gastropoda</taxon>
        <taxon>Heterobranchia</taxon>
        <taxon>Euthyneura</taxon>
        <taxon>Panpulmonata</taxon>
        <taxon>Sacoglossa</taxon>
        <taxon>Placobranchoidea</taxon>
        <taxon>Plakobranchidae</taxon>
        <taxon>Elysia</taxon>
    </lineage>
</organism>
<dbReference type="Pfam" id="PF00246">
    <property type="entry name" value="Peptidase_M14"/>
    <property type="match status" value="1"/>
</dbReference>
<keyword evidence="18" id="KW-1185">Reference proteome</keyword>
<dbReference type="GO" id="GO:0004181">
    <property type="term" value="F:metallocarboxypeptidase activity"/>
    <property type="evidence" value="ECO:0007669"/>
    <property type="project" value="InterPro"/>
</dbReference>
<keyword evidence="12" id="KW-0865">Zymogen</keyword>
<keyword evidence="5" id="KW-0645">Protease</keyword>
<evidence type="ECO:0000256" key="2">
    <source>
        <dbReference type="ARBA" id="ARBA00003091"/>
    </source>
</evidence>
<keyword evidence="10" id="KW-0843">Virulence</keyword>
<evidence type="ECO:0000256" key="4">
    <source>
        <dbReference type="ARBA" id="ARBA00022645"/>
    </source>
</evidence>
<name>A0AAV4J1Y3_9GAST</name>
<dbReference type="SUPFAM" id="SSF54897">
    <property type="entry name" value="Protease propeptides/inhibitors"/>
    <property type="match status" value="1"/>
</dbReference>
<dbReference type="Gene3D" id="3.40.630.10">
    <property type="entry name" value="Zn peptidases"/>
    <property type="match status" value="1"/>
</dbReference>
<keyword evidence="15" id="KW-0472">Membrane</keyword>
<keyword evidence="11" id="KW-0482">Metalloprotease</keyword>
<keyword evidence="9" id="KW-0862">Zinc</keyword>
<keyword evidence="4 17" id="KW-0121">Carboxypeptidase</keyword>
<dbReference type="InterPro" id="IPR000834">
    <property type="entry name" value="Peptidase_M14"/>
</dbReference>
<dbReference type="SMART" id="SM00631">
    <property type="entry name" value="Zn_pept"/>
    <property type="match status" value="1"/>
</dbReference>
<proteinExistence type="inferred from homology"/>
<evidence type="ECO:0000256" key="6">
    <source>
        <dbReference type="ARBA" id="ARBA00022723"/>
    </source>
</evidence>
<evidence type="ECO:0000256" key="10">
    <source>
        <dbReference type="ARBA" id="ARBA00023026"/>
    </source>
</evidence>
<evidence type="ECO:0000256" key="8">
    <source>
        <dbReference type="ARBA" id="ARBA00022801"/>
    </source>
</evidence>
<evidence type="ECO:0000256" key="11">
    <source>
        <dbReference type="ARBA" id="ARBA00023049"/>
    </source>
</evidence>
<comment type="caution">
    <text evidence="17">The sequence shown here is derived from an EMBL/GenBank/DDBJ whole genome shotgun (WGS) entry which is preliminary data.</text>
</comment>
<evidence type="ECO:0000313" key="17">
    <source>
        <dbReference type="EMBL" id="GFS16772.1"/>
    </source>
</evidence>
<evidence type="ECO:0000256" key="1">
    <source>
        <dbReference type="ARBA" id="ARBA00001947"/>
    </source>
</evidence>
<comment type="function">
    <text evidence="2">Extracellular metalloprotease that contributes to pathogenicity.</text>
</comment>
<comment type="similarity">
    <text evidence="3 14">Belongs to the peptidase M14 family.</text>
</comment>
<dbReference type="EMBL" id="BMAT01009950">
    <property type="protein sequence ID" value="GFS16772.1"/>
    <property type="molecule type" value="Genomic_DNA"/>
</dbReference>
<evidence type="ECO:0000313" key="18">
    <source>
        <dbReference type="Proteomes" id="UP000762676"/>
    </source>
</evidence>